<accession>A0A8C4Z2T1</accession>
<keyword evidence="3" id="KW-1185">Reference proteome</keyword>
<dbReference type="InterPro" id="IPR001810">
    <property type="entry name" value="F-box_dom"/>
</dbReference>
<evidence type="ECO:0000313" key="3">
    <source>
        <dbReference type="Proteomes" id="UP000694546"/>
    </source>
</evidence>
<dbReference type="RefSeq" id="XP_030206889.1">
    <property type="nucleotide sequence ID" value="XM_030351029.1"/>
</dbReference>
<evidence type="ECO:0000259" key="1">
    <source>
        <dbReference type="PROSITE" id="PS50181"/>
    </source>
</evidence>
<sequence length="145" mass="16392">MERRSTCTGDLSLGGKGGLSGQDFSETLPWEVSQSIFARLDPPSLCCATLTCQRWRSLIQGCDLLWRGGCLEVRAVCQREVDRDRGEGLSWKVTLVRSYVVSLVKRDWLEGRYSSVRSAEELLGRRMCPLDVHAWGEILEAELQR</sequence>
<gene>
    <name evidence="2" type="primary">FBXO48</name>
    <name evidence="2" type="synonym">fbxo48</name>
</gene>
<dbReference type="Proteomes" id="UP000694546">
    <property type="component" value="Chromosome 3"/>
</dbReference>
<dbReference type="Gene3D" id="1.20.1280.50">
    <property type="match status" value="1"/>
</dbReference>
<name>A0A8C4Z2T1_GADMO</name>
<proteinExistence type="predicted"/>
<dbReference type="SMART" id="SM00256">
    <property type="entry name" value="FBOX"/>
    <property type="match status" value="1"/>
</dbReference>
<protein>
    <submittedName>
        <fullName evidence="2">F-box protein 48</fullName>
    </submittedName>
</protein>
<dbReference type="GeneTree" id="ENSGT00390000012248"/>
<dbReference type="CTD" id="554251"/>
<organism evidence="2 3">
    <name type="scientific">Gadus morhua</name>
    <name type="common">Atlantic cod</name>
    <dbReference type="NCBI Taxonomy" id="8049"/>
    <lineage>
        <taxon>Eukaryota</taxon>
        <taxon>Metazoa</taxon>
        <taxon>Chordata</taxon>
        <taxon>Craniata</taxon>
        <taxon>Vertebrata</taxon>
        <taxon>Euteleostomi</taxon>
        <taxon>Actinopterygii</taxon>
        <taxon>Neopterygii</taxon>
        <taxon>Teleostei</taxon>
        <taxon>Neoteleostei</taxon>
        <taxon>Acanthomorphata</taxon>
        <taxon>Zeiogadaria</taxon>
        <taxon>Gadariae</taxon>
        <taxon>Gadiformes</taxon>
        <taxon>Gadoidei</taxon>
        <taxon>Gadidae</taxon>
        <taxon>Gadus</taxon>
    </lineage>
</organism>
<dbReference type="RefSeq" id="XP_030206890.1">
    <property type="nucleotide sequence ID" value="XM_030351030.1"/>
</dbReference>
<dbReference type="Pfam" id="PF12937">
    <property type="entry name" value="F-box-like"/>
    <property type="match status" value="1"/>
</dbReference>
<dbReference type="GeneID" id="115540045"/>
<reference evidence="2" key="1">
    <citation type="submission" date="2025-08" db="UniProtKB">
        <authorList>
            <consortium name="Ensembl"/>
        </authorList>
    </citation>
    <scope>IDENTIFICATION</scope>
</reference>
<dbReference type="InterPro" id="IPR036047">
    <property type="entry name" value="F-box-like_dom_sf"/>
</dbReference>
<reference evidence="2" key="2">
    <citation type="submission" date="2025-09" db="UniProtKB">
        <authorList>
            <consortium name="Ensembl"/>
        </authorList>
    </citation>
    <scope>IDENTIFICATION</scope>
</reference>
<dbReference type="OrthoDB" id="10257471at2759"/>
<dbReference type="PROSITE" id="PS50181">
    <property type="entry name" value="FBOX"/>
    <property type="match status" value="1"/>
</dbReference>
<dbReference type="OMA" id="IMCPMDA"/>
<dbReference type="KEGG" id="gmh:115540045"/>
<evidence type="ECO:0000313" key="2">
    <source>
        <dbReference type="Ensembl" id="ENSGMOP00000005625.2"/>
    </source>
</evidence>
<dbReference type="SUPFAM" id="SSF81383">
    <property type="entry name" value="F-box domain"/>
    <property type="match status" value="1"/>
</dbReference>
<dbReference type="Ensembl" id="ENSGMOT00000005792.2">
    <property type="protein sequence ID" value="ENSGMOP00000005625.2"/>
    <property type="gene ID" value="ENSGMOG00000005316.2"/>
</dbReference>
<dbReference type="AlphaFoldDB" id="A0A8C4Z2T1"/>
<feature type="domain" description="F-box" evidence="1">
    <location>
        <begin position="22"/>
        <end position="69"/>
    </location>
</feature>